<comment type="caution">
    <text evidence="2">The sequence shown here is derived from an EMBL/GenBank/DDBJ whole genome shotgun (WGS) entry which is preliminary data.</text>
</comment>
<evidence type="ECO:0000313" key="3">
    <source>
        <dbReference type="Proteomes" id="UP001057753"/>
    </source>
</evidence>
<dbReference type="Gene3D" id="3.30.70.1880">
    <property type="entry name" value="Protein of unknown function DUF881"/>
    <property type="match status" value="1"/>
</dbReference>
<gene>
    <name evidence="2" type="ORF">HXA33_05275</name>
</gene>
<name>A0A9Q4B0W3_SALAG</name>
<accession>A0A9Q4B0W3</accession>
<evidence type="ECO:0000313" key="2">
    <source>
        <dbReference type="EMBL" id="MCR6095950.1"/>
    </source>
</evidence>
<dbReference type="AlphaFoldDB" id="A0A9Q4B0W3"/>
<dbReference type="InterPro" id="IPR010273">
    <property type="entry name" value="DUF881"/>
</dbReference>
<reference evidence="2" key="1">
    <citation type="submission" date="2020-06" db="EMBL/GenBank/DDBJ databases">
        <title>Insight into the genomes of haloalkaliphilic bacilli from Kenyan soda lakes.</title>
        <authorList>
            <person name="Mwirichia R."/>
            <person name="Villamizar G.C."/>
            <person name="Poehlein A."/>
            <person name="Mugweru J."/>
            <person name="Kipnyargis A."/>
            <person name="Kiplimo D."/>
            <person name="Orwa P."/>
            <person name="Daniel R."/>
        </authorList>
    </citation>
    <scope>NUCLEOTIDE SEQUENCE</scope>
    <source>
        <strain evidence="2">B1096_S55</strain>
    </source>
</reference>
<keyword evidence="3" id="KW-1185">Reference proteome</keyword>
<dbReference type="EMBL" id="JABXYM010000001">
    <property type="protein sequence ID" value="MCR6095950.1"/>
    <property type="molecule type" value="Genomic_DNA"/>
</dbReference>
<dbReference type="RefSeq" id="WP_257820692.1">
    <property type="nucleotide sequence ID" value="NZ_JABXYM010000001.1"/>
</dbReference>
<dbReference type="Proteomes" id="UP001057753">
    <property type="component" value="Unassembled WGS sequence"/>
</dbReference>
<dbReference type="Pfam" id="PF05949">
    <property type="entry name" value="DUF881"/>
    <property type="match status" value="1"/>
</dbReference>
<dbReference type="PANTHER" id="PTHR37313">
    <property type="entry name" value="UPF0749 PROTEIN RV1825"/>
    <property type="match status" value="1"/>
</dbReference>
<dbReference type="PANTHER" id="PTHR37313:SF2">
    <property type="entry name" value="UPF0749 PROTEIN YLXX"/>
    <property type="match status" value="1"/>
</dbReference>
<evidence type="ECO:0000256" key="1">
    <source>
        <dbReference type="ARBA" id="ARBA00009108"/>
    </source>
</evidence>
<comment type="similarity">
    <text evidence="1">Belongs to the UPF0749 family.</text>
</comment>
<organism evidence="2 3">
    <name type="scientific">Salipaludibacillus agaradhaerens</name>
    <name type="common">Bacillus agaradhaerens</name>
    <dbReference type="NCBI Taxonomy" id="76935"/>
    <lineage>
        <taxon>Bacteria</taxon>
        <taxon>Bacillati</taxon>
        <taxon>Bacillota</taxon>
        <taxon>Bacilli</taxon>
        <taxon>Bacillales</taxon>
        <taxon>Bacillaceae</taxon>
    </lineage>
</organism>
<protein>
    <submittedName>
        <fullName evidence="2">DUF881 domain-containing protein</fullName>
    </submittedName>
</protein>
<sequence>MRIKMLIFTCVTFVIGFMVAVQHQSFNEPPQRDTRNMADLRQALMSEKERQQELNEEIHRQSNILYQLDENEDVEEVMEDVFHDLQMKAGLTEVSGSGIVIEVNVFFDESYSGGGIRSVPPYLLRLLINELNIQGAEHIAIGSERIVSTTAIREANGRTLINGNWMTSFPLEIKVITDDPESMHHAIMSSQSREIFSYENLDFSVEAADDLTLPAYDHTYRVRYMEPVLEDS</sequence>
<proteinExistence type="inferred from homology"/>